<reference evidence="1" key="1">
    <citation type="submission" date="2021-06" db="EMBL/GenBank/DDBJ databases">
        <authorList>
            <person name="Hodson N. C."/>
            <person name="Mongue J. A."/>
            <person name="Jaron S. K."/>
        </authorList>
    </citation>
    <scope>NUCLEOTIDE SEQUENCE</scope>
</reference>
<name>A0A8J2LD20_9HEXA</name>
<dbReference type="AlphaFoldDB" id="A0A8J2LD20"/>
<accession>A0A8J2LD20</accession>
<proteinExistence type="predicted"/>
<feature type="non-terminal residue" evidence="1">
    <location>
        <position position="1"/>
    </location>
</feature>
<dbReference type="Proteomes" id="UP000708208">
    <property type="component" value="Unassembled WGS sequence"/>
</dbReference>
<gene>
    <name evidence="1" type="ORF">AFUS01_LOCUS30506</name>
</gene>
<comment type="caution">
    <text evidence="1">The sequence shown here is derived from an EMBL/GenBank/DDBJ whole genome shotgun (WGS) entry which is preliminary data.</text>
</comment>
<protein>
    <submittedName>
        <fullName evidence="1">Uncharacterized protein</fullName>
    </submittedName>
</protein>
<keyword evidence="2" id="KW-1185">Reference proteome</keyword>
<dbReference type="PROSITE" id="PS50231">
    <property type="entry name" value="RICIN_B_LECTIN"/>
    <property type="match status" value="1"/>
</dbReference>
<feature type="non-terminal residue" evidence="1">
    <location>
        <position position="180"/>
    </location>
</feature>
<evidence type="ECO:0000313" key="1">
    <source>
        <dbReference type="EMBL" id="CAG7820098.1"/>
    </source>
</evidence>
<dbReference type="EMBL" id="CAJVCH010469204">
    <property type="protein sequence ID" value="CAG7820098.1"/>
    <property type="molecule type" value="Genomic_DNA"/>
</dbReference>
<evidence type="ECO:0000313" key="2">
    <source>
        <dbReference type="Proteomes" id="UP000708208"/>
    </source>
</evidence>
<organism evidence="1 2">
    <name type="scientific">Allacma fusca</name>
    <dbReference type="NCBI Taxonomy" id="39272"/>
    <lineage>
        <taxon>Eukaryota</taxon>
        <taxon>Metazoa</taxon>
        <taxon>Ecdysozoa</taxon>
        <taxon>Arthropoda</taxon>
        <taxon>Hexapoda</taxon>
        <taxon>Collembola</taxon>
        <taxon>Symphypleona</taxon>
        <taxon>Sminthuridae</taxon>
        <taxon>Allacma</taxon>
    </lineage>
</organism>
<sequence>SSLSEFVHGKYYNLINVGNNLCLQSNPNDFRAEVGVFLGQVTLEECDFDNAKQKWGVILWSNNNGKKQYWFYPVENGLNELSAVLNEDAVYPVNNFIEVTEVVVKDGKSTDVRFVFKSIEFNQCAASQGKSNPITYEYCDVKRRDQQWKMKVSNDEPLNKVLTTRTLYGMTRDLLAFTLG</sequence>